<name>A0ABU1SC05_9MICO</name>
<feature type="region of interest" description="Disordered" evidence="1">
    <location>
        <begin position="1"/>
        <end position="32"/>
    </location>
</feature>
<proteinExistence type="predicted"/>
<organism evidence="3 4">
    <name type="scientific">Microbacterium resistens</name>
    <dbReference type="NCBI Taxonomy" id="156977"/>
    <lineage>
        <taxon>Bacteria</taxon>
        <taxon>Bacillati</taxon>
        <taxon>Actinomycetota</taxon>
        <taxon>Actinomycetes</taxon>
        <taxon>Micrococcales</taxon>
        <taxon>Microbacteriaceae</taxon>
        <taxon>Microbacterium</taxon>
    </lineage>
</organism>
<feature type="domain" description="Type I restriction enzyme R protein N-terminal" evidence="2">
    <location>
        <begin position="106"/>
        <end position="180"/>
    </location>
</feature>
<evidence type="ECO:0000259" key="2">
    <source>
        <dbReference type="Pfam" id="PF13588"/>
    </source>
</evidence>
<accession>A0ABU1SC05</accession>
<gene>
    <name evidence="3" type="ORF">J2Y69_001715</name>
</gene>
<dbReference type="InterPro" id="IPR029464">
    <property type="entry name" value="HSDR_N"/>
</dbReference>
<evidence type="ECO:0000256" key="1">
    <source>
        <dbReference type="SAM" id="MobiDB-lite"/>
    </source>
</evidence>
<keyword evidence="4" id="KW-1185">Reference proteome</keyword>
<dbReference type="EMBL" id="JAVDUM010000006">
    <property type="protein sequence ID" value="MDR6867116.1"/>
    <property type="molecule type" value="Genomic_DNA"/>
</dbReference>
<feature type="compositionally biased region" description="Basic and acidic residues" evidence="1">
    <location>
        <begin position="22"/>
        <end position="32"/>
    </location>
</feature>
<protein>
    <recommendedName>
        <fullName evidence="2">Type I restriction enzyme R protein N-terminal domain-containing protein</fullName>
    </recommendedName>
</protein>
<dbReference type="Proteomes" id="UP001259347">
    <property type="component" value="Unassembled WGS sequence"/>
</dbReference>
<reference evidence="3 4" key="1">
    <citation type="submission" date="2023-07" db="EMBL/GenBank/DDBJ databases">
        <title>Sorghum-associated microbial communities from plants grown in Nebraska, USA.</title>
        <authorList>
            <person name="Schachtman D."/>
        </authorList>
    </citation>
    <scope>NUCLEOTIDE SEQUENCE [LARGE SCALE GENOMIC DNA]</scope>
    <source>
        <strain evidence="3 4">2980</strain>
    </source>
</reference>
<dbReference type="Pfam" id="PF13588">
    <property type="entry name" value="HSDR_N_2"/>
    <property type="match status" value="1"/>
</dbReference>
<sequence length="420" mass="47137">MVTQAPGDEGGGACPVYWGGDDGTRERMGPEVREQAVVSPRSSSDTLRGTRRINGDRKNAMEFAERLESLATKVKNQAAAIGTEEATKNAFVMPFISTILGYDVFDPLEVVPEFTADVGTKRGEKIDYAIMRDNEVQILIECKPSTGALKFEHASQLFRYFAVTNARIAVLTNGVLWHFYTDLDAPNRMDAKPFLVLDLLDIDETLIHEIQKLSKDSFDLESIISAAEELKYIGALKREIATQFREPSDEWIKFFTARVYDGAFTQRVRQQFTGLVGKAAQQFLTERVNDRLKIALGVSGMNTPAVAPPATSAEVAEEDLDRDTEIVTTLEELEGYQIIKAIACGEVKPYRVTQRDAKSYFAVLLDDNNRKPIARLHFNGKQKYLGLLDEEKNETRHPIDDLDEIYGHADGIREAVRRYQ</sequence>
<comment type="caution">
    <text evidence="3">The sequence shown here is derived from an EMBL/GenBank/DDBJ whole genome shotgun (WGS) entry which is preliminary data.</text>
</comment>
<evidence type="ECO:0000313" key="4">
    <source>
        <dbReference type="Proteomes" id="UP001259347"/>
    </source>
</evidence>
<evidence type="ECO:0000313" key="3">
    <source>
        <dbReference type="EMBL" id="MDR6867116.1"/>
    </source>
</evidence>